<evidence type="ECO:0000256" key="2">
    <source>
        <dbReference type="ARBA" id="ARBA00022475"/>
    </source>
</evidence>
<evidence type="ECO:0000256" key="1">
    <source>
        <dbReference type="ARBA" id="ARBA00004651"/>
    </source>
</evidence>
<accession>A0A1H5YXY6</accession>
<dbReference type="CDD" id="cd06173">
    <property type="entry name" value="MFS_MefA_like"/>
    <property type="match status" value="1"/>
</dbReference>
<evidence type="ECO:0000256" key="4">
    <source>
        <dbReference type="ARBA" id="ARBA00022989"/>
    </source>
</evidence>
<evidence type="ECO:0000256" key="7">
    <source>
        <dbReference type="SAM" id="Phobius"/>
    </source>
</evidence>
<keyword evidence="4 7" id="KW-1133">Transmembrane helix</keyword>
<evidence type="ECO:0000259" key="8">
    <source>
        <dbReference type="PROSITE" id="PS50850"/>
    </source>
</evidence>
<protein>
    <submittedName>
        <fullName evidence="9">Predicted arabinose efflux permease, MFS family</fullName>
    </submittedName>
</protein>
<evidence type="ECO:0000256" key="3">
    <source>
        <dbReference type="ARBA" id="ARBA00022692"/>
    </source>
</evidence>
<dbReference type="InterPro" id="IPR036259">
    <property type="entry name" value="MFS_trans_sf"/>
</dbReference>
<evidence type="ECO:0000256" key="5">
    <source>
        <dbReference type="ARBA" id="ARBA00023136"/>
    </source>
</evidence>
<dbReference type="RefSeq" id="WP_103885493.1">
    <property type="nucleotide sequence ID" value="NZ_FNVU01000004.1"/>
</dbReference>
<comment type="subcellular location">
    <subcellularLocation>
        <location evidence="1">Cell membrane</location>
        <topology evidence="1">Multi-pass membrane protein</topology>
    </subcellularLocation>
</comment>
<keyword evidence="2" id="KW-1003">Cell membrane</keyword>
<dbReference type="SUPFAM" id="SSF103473">
    <property type="entry name" value="MFS general substrate transporter"/>
    <property type="match status" value="1"/>
</dbReference>
<feature type="transmembrane region" description="Helical" evidence="7">
    <location>
        <begin position="269"/>
        <end position="292"/>
    </location>
</feature>
<gene>
    <name evidence="9" type="ORF">SAMN05216223_104198</name>
</gene>
<name>A0A1H5YXY6_9ACTN</name>
<feature type="domain" description="Major facilitator superfamily (MFS) profile" evidence="8">
    <location>
        <begin position="28"/>
        <end position="445"/>
    </location>
</feature>
<dbReference type="GO" id="GO:0005886">
    <property type="term" value="C:plasma membrane"/>
    <property type="evidence" value="ECO:0007669"/>
    <property type="project" value="UniProtKB-SubCell"/>
</dbReference>
<keyword evidence="5 7" id="KW-0472">Membrane</keyword>
<organism evidence="9 10">
    <name type="scientific">Actinacidiphila yanglinensis</name>
    <dbReference type="NCBI Taxonomy" id="310779"/>
    <lineage>
        <taxon>Bacteria</taxon>
        <taxon>Bacillati</taxon>
        <taxon>Actinomycetota</taxon>
        <taxon>Actinomycetes</taxon>
        <taxon>Kitasatosporales</taxon>
        <taxon>Streptomycetaceae</taxon>
        <taxon>Actinacidiphila</taxon>
    </lineage>
</organism>
<dbReference type="AlphaFoldDB" id="A0A1H5YXY6"/>
<dbReference type="Gene3D" id="1.20.1250.20">
    <property type="entry name" value="MFS general substrate transporter like domains"/>
    <property type="match status" value="1"/>
</dbReference>
<feature type="transmembrane region" description="Helical" evidence="7">
    <location>
        <begin position="421"/>
        <end position="440"/>
    </location>
</feature>
<proteinExistence type="predicted"/>
<sequence length="453" mass="45518">MLRGRTTGKRPGRTAVDPVPAPPPLGRRFALVWASVTISALGDGMRFVALPLLASRLTSDPRQIAAVALAEQLPWLVIGLPSGALADRVDRRRVLWVTDSCRALVAAVLAVAVATGRDSVALLVGSGIPLGCGQALYNGAWAGIVPALVPRSQFARANARILAGVLTAETLLGTLLGAVVFGAAASLPFFVDSGSFGAAAGLALLVGGSFRPRGGAGDPEGPEPEPETGGPRGTGEAAADTGTPSAGRTLRQDVAEGVRWLLRHPTLRLLCAVAGLLNLANGGMVAILVVYARQAVGLGSVGFALLVAGYAVGGLGGTAGAARLTGRFGPTRVLPCAMAVAVAAIAVVSGARSAAIAAVAIAVFGAADLLWNVTAVSLRQSLVPHAMLGRVTMAYQLVTNASGALGALGAGYLAHGLGVRAPFWCAALVLGAATVIQLPLRGAQFATSGTRSE</sequence>
<feature type="region of interest" description="Disordered" evidence="6">
    <location>
        <begin position="1"/>
        <end position="21"/>
    </location>
</feature>
<feature type="region of interest" description="Disordered" evidence="6">
    <location>
        <begin position="213"/>
        <end position="248"/>
    </location>
</feature>
<dbReference type="PANTHER" id="PTHR23513:SF6">
    <property type="entry name" value="MAJOR FACILITATOR SUPERFAMILY ASSOCIATED DOMAIN-CONTAINING PROTEIN"/>
    <property type="match status" value="1"/>
</dbReference>
<dbReference type="EMBL" id="FNVU01000004">
    <property type="protein sequence ID" value="SEG28712.1"/>
    <property type="molecule type" value="Genomic_DNA"/>
</dbReference>
<feature type="transmembrane region" description="Helical" evidence="7">
    <location>
        <begin position="298"/>
        <end position="321"/>
    </location>
</feature>
<dbReference type="PROSITE" id="PS50850">
    <property type="entry name" value="MFS"/>
    <property type="match status" value="1"/>
</dbReference>
<feature type="transmembrane region" description="Helical" evidence="7">
    <location>
        <begin position="94"/>
        <end position="114"/>
    </location>
</feature>
<dbReference type="InterPro" id="IPR011701">
    <property type="entry name" value="MFS"/>
</dbReference>
<dbReference type="InterPro" id="IPR020846">
    <property type="entry name" value="MFS_dom"/>
</dbReference>
<evidence type="ECO:0000256" key="6">
    <source>
        <dbReference type="SAM" id="MobiDB-lite"/>
    </source>
</evidence>
<dbReference type="GO" id="GO:0022857">
    <property type="term" value="F:transmembrane transporter activity"/>
    <property type="evidence" value="ECO:0007669"/>
    <property type="project" value="InterPro"/>
</dbReference>
<feature type="transmembrane region" description="Helical" evidence="7">
    <location>
        <begin position="355"/>
        <end position="373"/>
    </location>
</feature>
<reference evidence="9 10" key="1">
    <citation type="submission" date="2016-10" db="EMBL/GenBank/DDBJ databases">
        <authorList>
            <person name="de Groot N.N."/>
        </authorList>
    </citation>
    <scope>NUCLEOTIDE SEQUENCE [LARGE SCALE GENOMIC DNA]</scope>
    <source>
        <strain evidence="9 10">CGMCC 4.2023</strain>
    </source>
</reference>
<feature type="transmembrane region" description="Helical" evidence="7">
    <location>
        <begin position="120"/>
        <end position="149"/>
    </location>
</feature>
<dbReference type="Proteomes" id="UP000236754">
    <property type="component" value="Unassembled WGS sequence"/>
</dbReference>
<keyword evidence="10" id="KW-1185">Reference proteome</keyword>
<evidence type="ECO:0000313" key="9">
    <source>
        <dbReference type="EMBL" id="SEG28712.1"/>
    </source>
</evidence>
<dbReference type="Pfam" id="PF07690">
    <property type="entry name" value="MFS_1"/>
    <property type="match status" value="1"/>
</dbReference>
<dbReference type="PANTHER" id="PTHR23513">
    <property type="entry name" value="INTEGRAL MEMBRANE EFFLUX PROTEIN-RELATED"/>
    <property type="match status" value="1"/>
</dbReference>
<feature type="transmembrane region" description="Helical" evidence="7">
    <location>
        <begin position="161"/>
        <end position="181"/>
    </location>
</feature>
<feature type="transmembrane region" description="Helical" evidence="7">
    <location>
        <begin position="394"/>
        <end position="415"/>
    </location>
</feature>
<feature type="compositionally biased region" description="Basic residues" evidence="6">
    <location>
        <begin position="1"/>
        <end position="12"/>
    </location>
</feature>
<keyword evidence="3 7" id="KW-0812">Transmembrane</keyword>
<evidence type="ECO:0000313" key="10">
    <source>
        <dbReference type="Proteomes" id="UP000236754"/>
    </source>
</evidence>
<feature type="transmembrane region" description="Helical" evidence="7">
    <location>
        <begin position="333"/>
        <end position="349"/>
    </location>
</feature>